<organism evidence="4 5">
    <name type="scientific">Escherichia coli</name>
    <dbReference type="NCBI Taxonomy" id="562"/>
    <lineage>
        <taxon>Bacteria</taxon>
        <taxon>Pseudomonadati</taxon>
        <taxon>Pseudomonadota</taxon>
        <taxon>Gammaproteobacteria</taxon>
        <taxon>Enterobacterales</taxon>
        <taxon>Enterobacteriaceae</taxon>
        <taxon>Escherichia</taxon>
    </lineage>
</organism>
<dbReference type="EMBL" id="UASD01000006">
    <property type="protein sequence ID" value="SPX09931.1"/>
    <property type="molecule type" value="Genomic_DNA"/>
</dbReference>
<evidence type="ECO:0000256" key="1">
    <source>
        <dbReference type="ARBA" id="ARBA00008270"/>
    </source>
</evidence>
<feature type="active site" evidence="3">
    <location>
        <position position="56"/>
    </location>
</feature>
<comment type="similarity">
    <text evidence="1">Belongs to the PhzF family.</text>
</comment>
<dbReference type="InterPro" id="IPR003719">
    <property type="entry name" value="Phenazine_PhzF-like"/>
</dbReference>
<sequence>MIVLQSQENVNETAVYHVDAFTSQPFRGNSAGVVFPADNLSEAQMQPYRRELGHSETAFLLHSDDSDVRIRYFTPTVEVPICGHATVAAHYVRAKVLGLGNCTIWQTSLAGKHRVTIEKHNDDYRISLEQGTPGFELPLEGEVRAAIINALHLTEDDILPGLPIQVATTGHSKVMIPLKPEVDIDALSPDLNALTAISKQIGCNGFFPFQIRPGKNETDGRMFSPAIGIVEDPVTGNANGPMGAWLVHHNVLPHDGKVLRVKGNQGRALGRDGVIEVTVTIRDNQPEKVTISGAAVILFHAEWAIKL</sequence>
<dbReference type="NCBIfam" id="NF007625">
    <property type="entry name" value="PRK10281.1"/>
    <property type="match status" value="1"/>
</dbReference>
<dbReference type="Proteomes" id="UP000250780">
    <property type="component" value="Unassembled WGS sequence"/>
</dbReference>
<evidence type="ECO:0000256" key="3">
    <source>
        <dbReference type="PIRSR" id="PIRSR016184-1"/>
    </source>
</evidence>
<dbReference type="Pfam" id="PF02567">
    <property type="entry name" value="PhzC-PhzF"/>
    <property type="match status" value="1"/>
</dbReference>
<dbReference type="AlphaFoldDB" id="A0A2X1MTZ0"/>
<protein>
    <submittedName>
        <fullName evidence="4">Phenazine biosynthesis protein PhzF family protein</fullName>
        <ecNumber evidence="4">5.1.-.-</ecNumber>
    </submittedName>
</protein>
<dbReference type="GO" id="GO:0005737">
    <property type="term" value="C:cytoplasm"/>
    <property type="evidence" value="ECO:0007669"/>
    <property type="project" value="TreeGrafter"/>
</dbReference>
<keyword evidence="2 4" id="KW-0413">Isomerase</keyword>
<evidence type="ECO:0000256" key="2">
    <source>
        <dbReference type="ARBA" id="ARBA00023235"/>
    </source>
</evidence>
<dbReference type="SUPFAM" id="SSF54506">
    <property type="entry name" value="Diaminopimelate epimerase-like"/>
    <property type="match status" value="1"/>
</dbReference>
<dbReference type="PANTHER" id="PTHR13774">
    <property type="entry name" value="PHENAZINE BIOSYNTHESIS PROTEIN"/>
    <property type="match status" value="1"/>
</dbReference>
<dbReference type="Gene3D" id="3.10.310.10">
    <property type="entry name" value="Diaminopimelate Epimerase, Chain A, domain 1"/>
    <property type="match status" value="2"/>
</dbReference>
<evidence type="ECO:0000313" key="5">
    <source>
        <dbReference type="Proteomes" id="UP000250780"/>
    </source>
</evidence>
<dbReference type="GO" id="GO:0016853">
    <property type="term" value="F:isomerase activity"/>
    <property type="evidence" value="ECO:0007669"/>
    <property type="project" value="UniProtKB-KW"/>
</dbReference>
<dbReference type="EC" id="5.1.-.-" evidence="4"/>
<accession>A0A2X1MTZ0</accession>
<dbReference type="NCBIfam" id="TIGR00654">
    <property type="entry name" value="PhzF_family"/>
    <property type="match status" value="1"/>
</dbReference>
<dbReference type="PIRSF" id="PIRSF016184">
    <property type="entry name" value="PhzC_PhzF"/>
    <property type="match status" value="1"/>
</dbReference>
<evidence type="ECO:0000313" key="4">
    <source>
        <dbReference type="EMBL" id="SPX09931.1"/>
    </source>
</evidence>
<name>A0A2X1MTZ0_ECOLX</name>
<proteinExistence type="inferred from homology"/>
<reference evidence="4 5" key="1">
    <citation type="submission" date="2018-06" db="EMBL/GenBank/DDBJ databases">
        <authorList>
            <consortium name="Pathogen Informatics"/>
            <person name="Doyle S."/>
        </authorList>
    </citation>
    <scope>NUCLEOTIDE SEQUENCE [LARGE SCALE GENOMIC DNA]</scope>
    <source>
        <strain evidence="4 5">NCTC9073</strain>
    </source>
</reference>
<dbReference type="PANTHER" id="PTHR13774:SF39">
    <property type="entry name" value="BIOSYNTHESIS PROTEIN, PUTATIVE-RELATED"/>
    <property type="match status" value="1"/>
</dbReference>
<gene>
    <name evidence="4" type="primary">yddE</name>
    <name evidence="4" type="ORF">NCTC9073_01216</name>
</gene>